<accession>A0A834DY08</accession>
<reference evidence="19 20" key="1">
    <citation type="journal article" date="2020" name="Nature">
        <title>Six reference-quality genomes reveal evolution of bat adaptations.</title>
        <authorList>
            <person name="Jebb D."/>
            <person name="Huang Z."/>
            <person name="Pippel M."/>
            <person name="Hughes G.M."/>
            <person name="Lavrichenko K."/>
            <person name="Devanna P."/>
            <person name="Winkler S."/>
            <person name="Jermiin L.S."/>
            <person name="Skirmuntt E.C."/>
            <person name="Katzourakis A."/>
            <person name="Burkitt-Gray L."/>
            <person name="Ray D.A."/>
            <person name="Sullivan K.A.M."/>
            <person name="Roscito J.G."/>
            <person name="Kirilenko B.M."/>
            <person name="Davalos L.M."/>
            <person name="Corthals A.P."/>
            <person name="Power M.L."/>
            <person name="Jones G."/>
            <person name="Ransome R.D."/>
            <person name="Dechmann D.K.N."/>
            <person name="Locatelli A.G."/>
            <person name="Puechmaille S.J."/>
            <person name="Fedrigo O."/>
            <person name="Jarvis E.D."/>
            <person name="Hiller M."/>
            <person name="Vernes S.C."/>
            <person name="Myers E.W."/>
            <person name="Teeling E.C."/>
        </authorList>
    </citation>
    <scope>NUCLEOTIDE SEQUENCE [LARGE SCALE GENOMIC DNA]</scope>
    <source>
        <strain evidence="19">Bat1K_MPI-CBG_1</strain>
    </source>
</reference>
<evidence type="ECO:0000313" key="19">
    <source>
        <dbReference type="EMBL" id="KAF6100510.1"/>
    </source>
</evidence>
<dbReference type="Gene3D" id="1.20.920.10">
    <property type="entry name" value="Bromodomain-like"/>
    <property type="match status" value="3"/>
</dbReference>
<dbReference type="InterPro" id="IPR037382">
    <property type="entry name" value="Rsc/polybromo"/>
</dbReference>
<dbReference type="GO" id="GO:0006368">
    <property type="term" value="P:transcription elongation by RNA polymerase II"/>
    <property type="evidence" value="ECO:0007669"/>
    <property type="project" value="TreeGrafter"/>
</dbReference>
<dbReference type="GO" id="GO:0016514">
    <property type="term" value="C:SWI/SNF complex"/>
    <property type="evidence" value="ECO:0007669"/>
    <property type="project" value="TreeGrafter"/>
</dbReference>
<dbReference type="Pfam" id="PF00439">
    <property type="entry name" value="Bromodomain"/>
    <property type="match status" value="3"/>
</dbReference>
<feature type="domain" description="BAH" evidence="18">
    <location>
        <begin position="451"/>
        <end position="569"/>
    </location>
</feature>
<dbReference type="EMBL" id="JABVXQ010000007">
    <property type="protein sequence ID" value="KAF6100510.1"/>
    <property type="molecule type" value="Genomic_DNA"/>
</dbReference>
<dbReference type="AlphaFoldDB" id="A0A834DY08"/>
<feature type="domain" description="BAH" evidence="18">
    <location>
        <begin position="651"/>
        <end position="767"/>
    </location>
</feature>
<evidence type="ECO:0000256" key="6">
    <source>
        <dbReference type="ARBA" id="ARBA00023125"/>
    </source>
</evidence>
<feature type="compositionally biased region" description="Low complexity" evidence="15">
    <location>
        <begin position="944"/>
        <end position="956"/>
    </location>
</feature>
<dbReference type="FunFam" id="1.20.920.10:FF:000010">
    <property type="entry name" value="protein polybromo-1 isoform X3"/>
    <property type="match status" value="1"/>
</dbReference>
<dbReference type="CDD" id="cd21984">
    <property type="entry name" value="HMG-box_PB1"/>
    <property type="match status" value="1"/>
</dbReference>
<feature type="region of interest" description="Disordered" evidence="15">
    <location>
        <begin position="120"/>
        <end position="141"/>
    </location>
</feature>
<comment type="subunit">
    <text evidence="10">Component of the SWI/SNF-B (PBAF) chromatin remodeling complex, at least composed of SMARCA4/BRG1, SMARCB1/BAF47/SNF5, ACTL6A/BAF53A or ACTL6B/BAF53B, SMARCE1/BAF57, SMARCD1/BAF60A, SMARCD2/BAF60B, perhaps SMARCD3/BAF60C, SMARCC1/BAF155, SMARCC2/BAF170, PBRM1/BAF180, ARID2/BAF200 and actin. Interacts with PHF10/BAF45A. Interacts with acetylated 'Lys-14' of histone H3 (H3K14ac), and may also interact with other acetylated or methylated Lys residues on histone H3.</text>
</comment>
<dbReference type="PROSITE" id="PS50014">
    <property type="entry name" value="BROMODOMAIN_2"/>
    <property type="match status" value="3"/>
</dbReference>
<feature type="domain" description="Bromo" evidence="16">
    <location>
        <begin position="312"/>
        <end position="357"/>
    </location>
</feature>
<organism evidence="19 20">
    <name type="scientific">Phyllostomus discolor</name>
    <name type="common">pale spear-nosed bat</name>
    <dbReference type="NCBI Taxonomy" id="89673"/>
    <lineage>
        <taxon>Eukaryota</taxon>
        <taxon>Metazoa</taxon>
        <taxon>Chordata</taxon>
        <taxon>Craniata</taxon>
        <taxon>Vertebrata</taxon>
        <taxon>Euteleostomi</taxon>
        <taxon>Mammalia</taxon>
        <taxon>Eutheria</taxon>
        <taxon>Laurasiatheria</taxon>
        <taxon>Chiroptera</taxon>
        <taxon>Yangochiroptera</taxon>
        <taxon>Phyllostomidae</taxon>
        <taxon>Phyllostominae</taxon>
        <taxon>Phyllostomus</taxon>
    </lineage>
</organism>
<evidence type="ECO:0000256" key="10">
    <source>
        <dbReference type="ARBA" id="ARBA00066109"/>
    </source>
</evidence>
<dbReference type="PANTHER" id="PTHR16062">
    <property type="entry name" value="SWI/SNF-RELATED"/>
    <property type="match status" value="1"/>
</dbReference>
<proteinExistence type="predicted"/>
<dbReference type="PROSITE" id="PS00633">
    <property type="entry name" value="BROMODOMAIN_1"/>
    <property type="match status" value="2"/>
</dbReference>
<dbReference type="InterPro" id="IPR009071">
    <property type="entry name" value="HMG_box_dom"/>
</dbReference>
<sequence length="1077" mass="124671">MLGLRRLSSKKNIRKQRMKILFNVVLEAREPGSGRRLCDLFMVKPSKKDYPDYYKIILEPMDLKIIEHNIRNDKYAGEEGMIEDMKLMFRNARHYNEEGSQVYNDAHILEKLLKDKRKELGPLPDDDDMASPKLKLSRKSGISPKKSKYMTPMQQKLNEVYEAVKNYTDKRGRRLSAIFLRLPSRSELPDYYLTIKKPMDMEKIRSHMMANKYQDIDSMVEDFVMMFNNACTYNEPESLIYKDALVLHKVLLETRRDLEGDEDSHVPNVTMLIQELIHNLFVSVMSHQDDEGRCYSDSLAEIPAVDPSFPNRPPLTFDIIRKNVENNRYRRLDLFQEHMFEVLERARRMNRTDSEIYEDAVELQQFFIKIRDELCKNGEILLSPALSYTTKHLHNDVEKEKKEKLPREIEEDKLKREEEKREAEKSEDSSGAAGLSGLHRTYSQDCSFKNSMYHVGDYVYVEPAEANLQPHIVCIERLWEDSAGEKWLYGCWFYRPNETFHLATRKFLEKEVFKSDYYNKVPVSKILGKCVVMFVKEYFKLCPENFRDEDVFVCESRYSAKTKSFKKIKLWTMPVSSVRFVPRDVPLPVVRVASVFANADKGDDEKNTDNSEDNRTEDNFNLEKEKEDVPVEMSNGEPGCHYFEQLRYNDMWLKVGDCVFIKSHGLVRPRVGRIEKVWVRDGAAYFYGPIFIHPEETEHEPTKMFYKKEVFLSNLEETCPMTCILGKCAVLSFKDYLSCRPTEIPENDVLLCESRYNESDKQMKKFKGLKRFSLSAKVVDDEIYYFRKPIVPQKEPSPLLEKKIQLLEAKFAELEGGDDDIEEMGEEDSEVIEPPSLPQLQTPLASELDLMPYTPPQSTPKSAKGSAKKEGSKRKINMSGYILFSSEMRAVIKAQHPDYSFGELSRLVGTEWRNLETAKKAEYEGVMNQGVTPMVGTPAPGASPYGQQVGVLGPPGQQAPPPYPGPHPTSPSVIQQPTTPMFVAPPPKTQRLLHSEAYLKYIEGLSAESNSISKWDQTLAARRRDVHLSKEQESRLPCHWLKSKGAHTTMADALWRLRDLMLRDTLNIRQAYNLENL</sequence>
<feature type="region of interest" description="Disordered" evidence="15">
    <location>
        <begin position="601"/>
        <end position="625"/>
    </location>
</feature>
<dbReference type="PROSITE" id="PS50118">
    <property type="entry name" value="HMG_BOX_2"/>
    <property type="match status" value="1"/>
</dbReference>
<dbReference type="SMART" id="SM00297">
    <property type="entry name" value="BROMO"/>
    <property type="match status" value="3"/>
</dbReference>
<evidence type="ECO:0000259" key="16">
    <source>
        <dbReference type="PROSITE" id="PS50014"/>
    </source>
</evidence>
<dbReference type="PROSITE" id="PS51038">
    <property type="entry name" value="BAH"/>
    <property type="match status" value="2"/>
</dbReference>
<dbReference type="GO" id="GO:0003682">
    <property type="term" value="F:chromatin binding"/>
    <property type="evidence" value="ECO:0007669"/>
    <property type="project" value="InterPro"/>
</dbReference>
<comment type="caution">
    <text evidence="19">The sequence shown here is derived from an EMBL/GenBank/DDBJ whole genome shotgun (WGS) entry which is preliminary data.</text>
</comment>
<dbReference type="CDD" id="cd05518">
    <property type="entry name" value="Bromo_polybromo_IV"/>
    <property type="match status" value="1"/>
</dbReference>
<evidence type="ECO:0000259" key="18">
    <source>
        <dbReference type="PROSITE" id="PS51038"/>
    </source>
</evidence>
<evidence type="ECO:0000256" key="1">
    <source>
        <dbReference type="ARBA" id="ARBA00004123"/>
    </source>
</evidence>
<dbReference type="CDD" id="cd05526">
    <property type="entry name" value="Bromo_polybromo_VI"/>
    <property type="match status" value="1"/>
</dbReference>
<feature type="domain" description="HMG box" evidence="17">
    <location>
        <begin position="874"/>
        <end position="924"/>
    </location>
</feature>
<evidence type="ECO:0000256" key="8">
    <source>
        <dbReference type="ARBA" id="ARBA00023242"/>
    </source>
</evidence>
<dbReference type="InterPro" id="IPR001025">
    <property type="entry name" value="BAH_dom"/>
</dbReference>
<evidence type="ECO:0000256" key="11">
    <source>
        <dbReference type="ARBA" id="ARBA00069785"/>
    </source>
</evidence>
<keyword evidence="4" id="KW-0805">Transcription regulation</keyword>
<dbReference type="InterPro" id="IPR001487">
    <property type="entry name" value="Bromodomain"/>
</dbReference>
<dbReference type="CDD" id="cd04717">
    <property type="entry name" value="BAH_polybromo"/>
    <property type="match status" value="2"/>
</dbReference>
<evidence type="ECO:0000256" key="9">
    <source>
        <dbReference type="ARBA" id="ARBA00056318"/>
    </source>
</evidence>
<keyword evidence="3" id="KW-0156">Chromatin regulator</keyword>
<evidence type="ECO:0000256" key="12">
    <source>
        <dbReference type="ARBA" id="ARBA00076961"/>
    </source>
</evidence>
<evidence type="ECO:0000259" key="17">
    <source>
        <dbReference type="PROSITE" id="PS50118"/>
    </source>
</evidence>
<feature type="DNA-binding region" description="HMG box" evidence="14">
    <location>
        <begin position="874"/>
        <end position="924"/>
    </location>
</feature>
<dbReference type="SUPFAM" id="SSF47370">
    <property type="entry name" value="Bromodomain"/>
    <property type="match status" value="3"/>
</dbReference>
<dbReference type="SMART" id="SM00398">
    <property type="entry name" value="HMG"/>
    <property type="match status" value="1"/>
</dbReference>
<dbReference type="SMART" id="SM00439">
    <property type="entry name" value="BAH"/>
    <property type="match status" value="2"/>
</dbReference>
<evidence type="ECO:0000256" key="3">
    <source>
        <dbReference type="ARBA" id="ARBA00022853"/>
    </source>
</evidence>
<dbReference type="InterPro" id="IPR036427">
    <property type="entry name" value="Bromodomain-like_sf"/>
</dbReference>
<evidence type="ECO:0000256" key="7">
    <source>
        <dbReference type="ARBA" id="ARBA00023163"/>
    </source>
</evidence>
<keyword evidence="8 14" id="KW-0539">Nucleus</keyword>
<dbReference type="InterPro" id="IPR018359">
    <property type="entry name" value="Bromodomain_CS"/>
</dbReference>
<feature type="compositionally biased region" description="Pro residues" evidence="15">
    <location>
        <begin position="957"/>
        <end position="969"/>
    </location>
</feature>
<dbReference type="Proteomes" id="UP000664940">
    <property type="component" value="Unassembled WGS sequence"/>
</dbReference>
<evidence type="ECO:0000256" key="13">
    <source>
        <dbReference type="PROSITE-ProRule" id="PRU00035"/>
    </source>
</evidence>
<dbReference type="InterPro" id="IPR043151">
    <property type="entry name" value="BAH_sf"/>
</dbReference>
<comment type="function">
    <text evidence="9">Involved in transcriptional activation and repression of select genes by chromatin remodeling (alteration of DNA-nucleosome topology). Required for the stability of the SWI/SNF chromatin remodeling complex SWI/SNF-B (PBAF). Acts as a negative regulator of cell proliferation.</text>
</comment>
<feature type="domain" description="Bromo" evidence="16">
    <location>
        <begin position="33"/>
        <end position="103"/>
    </location>
</feature>
<keyword evidence="6 14" id="KW-0238">DNA-binding</keyword>
<dbReference type="FunFam" id="2.30.30.490:FF:000002">
    <property type="entry name" value="protein polybromo-1 isoform X3"/>
    <property type="match status" value="1"/>
</dbReference>
<name>A0A834DY08_9CHIR</name>
<feature type="region of interest" description="Disordered" evidence="15">
    <location>
        <begin position="938"/>
        <end position="970"/>
    </location>
</feature>
<dbReference type="Pfam" id="PF01426">
    <property type="entry name" value="BAH"/>
    <property type="match status" value="2"/>
</dbReference>
<evidence type="ECO:0000256" key="14">
    <source>
        <dbReference type="PROSITE-ProRule" id="PRU00267"/>
    </source>
</evidence>
<gene>
    <name evidence="19" type="ORF">HJG60_014617</name>
</gene>
<dbReference type="SUPFAM" id="SSF47095">
    <property type="entry name" value="HMG-box"/>
    <property type="match status" value="1"/>
</dbReference>
<keyword evidence="7" id="KW-0804">Transcription</keyword>
<evidence type="ECO:0000256" key="4">
    <source>
        <dbReference type="ARBA" id="ARBA00023015"/>
    </source>
</evidence>
<dbReference type="GO" id="GO:0003677">
    <property type="term" value="F:DNA binding"/>
    <property type="evidence" value="ECO:0007669"/>
    <property type="project" value="UniProtKB-UniRule"/>
</dbReference>
<protein>
    <recommendedName>
        <fullName evidence="11">Protein polybromo-1</fullName>
    </recommendedName>
    <alternativeName>
        <fullName evidence="12">BRG1-associated factor 180</fullName>
    </alternativeName>
</protein>
<dbReference type="InterPro" id="IPR037968">
    <property type="entry name" value="PBRM1_BD5"/>
</dbReference>
<evidence type="ECO:0000256" key="15">
    <source>
        <dbReference type="SAM" id="MobiDB-lite"/>
    </source>
</evidence>
<dbReference type="GO" id="GO:0006338">
    <property type="term" value="P:chromatin remodeling"/>
    <property type="evidence" value="ECO:0007669"/>
    <property type="project" value="InterPro"/>
</dbReference>
<feature type="region of interest" description="Disordered" evidence="15">
    <location>
        <begin position="849"/>
        <end position="873"/>
    </location>
</feature>
<dbReference type="PANTHER" id="PTHR16062:SF19">
    <property type="entry name" value="PROTEIN POLYBROMO-1"/>
    <property type="match status" value="1"/>
</dbReference>
<dbReference type="FunFam" id="1.20.920.10:FF:000009">
    <property type="entry name" value="Protein polybromo-1 isoform 1"/>
    <property type="match status" value="1"/>
</dbReference>
<feature type="region of interest" description="Disordered" evidence="15">
    <location>
        <begin position="397"/>
        <end position="436"/>
    </location>
</feature>
<dbReference type="Pfam" id="PF00505">
    <property type="entry name" value="HMG_box"/>
    <property type="match status" value="1"/>
</dbReference>
<dbReference type="FunFam" id="1.20.920.10:FF:000006">
    <property type="entry name" value="protein polybromo-1 isoform X1"/>
    <property type="match status" value="1"/>
</dbReference>
<keyword evidence="5 13" id="KW-0103">Bromodomain</keyword>
<evidence type="ECO:0000313" key="20">
    <source>
        <dbReference type="Proteomes" id="UP000664940"/>
    </source>
</evidence>
<dbReference type="InterPro" id="IPR036910">
    <property type="entry name" value="HMG_box_dom_sf"/>
</dbReference>
<comment type="subcellular location">
    <subcellularLocation>
        <location evidence="1">Nucleus</location>
    </subcellularLocation>
</comment>
<dbReference type="GO" id="GO:0016586">
    <property type="term" value="C:RSC-type complex"/>
    <property type="evidence" value="ECO:0007669"/>
    <property type="project" value="InterPro"/>
</dbReference>
<evidence type="ECO:0000256" key="5">
    <source>
        <dbReference type="ARBA" id="ARBA00023117"/>
    </source>
</evidence>
<dbReference type="FunFam" id="2.30.30.490:FF:000003">
    <property type="entry name" value="protein polybromo-1 isoform X3"/>
    <property type="match status" value="1"/>
</dbReference>
<feature type="domain" description="Bromo" evidence="16">
    <location>
        <begin position="171"/>
        <end position="241"/>
    </location>
</feature>
<dbReference type="CDD" id="cd05515">
    <property type="entry name" value="Bromo_polybromo_V"/>
    <property type="match status" value="1"/>
</dbReference>
<dbReference type="Gene3D" id="2.30.30.490">
    <property type="match status" value="2"/>
</dbReference>
<dbReference type="PRINTS" id="PR00503">
    <property type="entry name" value="BROMODOMAIN"/>
</dbReference>
<keyword evidence="2" id="KW-0677">Repeat</keyword>
<feature type="compositionally biased region" description="Basic and acidic residues" evidence="15">
    <location>
        <begin position="397"/>
        <end position="428"/>
    </location>
</feature>
<evidence type="ECO:0000256" key="2">
    <source>
        <dbReference type="ARBA" id="ARBA00022737"/>
    </source>
</evidence>